<protein>
    <submittedName>
        <fullName evidence="2">SIMPL domain-containing protein</fullName>
    </submittedName>
</protein>
<dbReference type="PANTHER" id="PTHR34387">
    <property type="entry name" value="SLR1258 PROTEIN"/>
    <property type="match status" value="1"/>
</dbReference>
<dbReference type="EMBL" id="JAZDQJ010000012">
    <property type="protein sequence ID" value="MEE1934102.1"/>
    <property type="molecule type" value="Genomic_DNA"/>
</dbReference>
<dbReference type="Pfam" id="PF04402">
    <property type="entry name" value="SIMPL"/>
    <property type="match status" value="1"/>
</dbReference>
<dbReference type="InterPro" id="IPR007497">
    <property type="entry name" value="SIMPL/DUF541"/>
</dbReference>
<evidence type="ECO:0000313" key="3">
    <source>
        <dbReference type="Proteomes" id="UP001335100"/>
    </source>
</evidence>
<evidence type="ECO:0000313" key="2">
    <source>
        <dbReference type="EMBL" id="MEE1934102.1"/>
    </source>
</evidence>
<comment type="caution">
    <text evidence="2">The sequence shown here is derived from an EMBL/GenBank/DDBJ whole genome shotgun (WGS) entry which is preliminary data.</text>
</comment>
<dbReference type="Gene3D" id="3.30.70.2970">
    <property type="entry name" value="Protein of unknown function (DUF541), domain 2"/>
    <property type="match status" value="1"/>
</dbReference>
<keyword evidence="3" id="KW-1185">Reference proteome</keyword>
<dbReference type="RefSeq" id="WP_330074890.1">
    <property type="nucleotide sequence ID" value="NZ_JAZDQJ010000012.1"/>
</dbReference>
<feature type="chain" id="PRO_5046197887" evidence="1">
    <location>
        <begin position="25"/>
        <end position="236"/>
    </location>
</feature>
<reference evidence="2 3" key="1">
    <citation type="submission" date="2024-01" db="EMBL/GenBank/DDBJ databases">
        <title>Unpublished Manusciprt.</title>
        <authorList>
            <person name="Duman M."/>
            <person name="Valdes E.G."/>
            <person name="Ajmi N."/>
            <person name="Altun S."/>
            <person name="Saticioglu I.B."/>
        </authorList>
    </citation>
    <scope>NUCLEOTIDE SEQUENCE [LARGE SCALE GENOMIC DNA]</scope>
    <source>
        <strain evidence="2 3">148P</strain>
    </source>
</reference>
<dbReference type="Gene3D" id="3.30.110.170">
    <property type="entry name" value="Protein of unknown function (DUF541), domain 1"/>
    <property type="match status" value="1"/>
</dbReference>
<proteinExistence type="predicted"/>
<dbReference type="InterPro" id="IPR052022">
    <property type="entry name" value="26kDa_periplasmic_antigen"/>
</dbReference>
<keyword evidence="1" id="KW-0732">Signal</keyword>
<organism evidence="2 3">
    <name type="scientific">Pseudomonas ulcerans</name>
    <dbReference type="NCBI Taxonomy" id="3115852"/>
    <lineage>
        <taxon>Bacteria</taxon>
        <taxon>Pseudomonadati</taxon>
        <taxon>Pseudomonadota</taxon>
        <taxon>Gammaproteobacteria</taxon>
        <taxon>Pseudomonadales</taxon>
        <taxon>Pseudomonadaceae</taxon>
        <taxon>Pseudomonas</taxon>
    </lineage>
</organism>
<sequence>MHTPRRSAKALLAASVLVSLPVLADEPRYNHVSLRAEASKEVARDLMVVTLYSEAQNSDPAKLAAEITTTLNKALEQARQVKDVKISQGSRNAYPIYDDKGQKITGWRERAELRLESADFPALSKLTGDLLQNLKMAGMDFSIAPATRKASEDALIKDAVDAFKARAQIATEALGGKGYKVVSLNLNSSGYPHPYARAPMMMKASMDAEGAAAPQVEAGTTEVSVNADGTIEVQMP</sequence>
<name>A0ABU7HRE1_9PSED</name>
<evidence type="ECO:0000256" key="1">
    <source>
        <dbReference type="SAM" id="SignalP"/>
    </source>
</evidence>
<feature type="signal peptide" evidence="1">
    <location>
        <begin position="1"/>
        <end position="24"/>
    </location>
</feature>
<dbReference type="PANTHER" id="PTHR34387:SF1">
    <property type="entry name" value="PERIPLASMIC IMMUNOGENIC PROTEIN"/>
    <property type="match status" value="1"/>
</dbReference>
<gene>
    <name evidence="2" type="ORF">V0R50_12785</name>
</gene>
<dbReference type="Proteomes" id="UP001335100">
    <property type="component" value="Unassembled WGS sequence"/>
</dbReference>
<accession>A0ABU7HRE1</accession>